<evidence type="ECO:0000256" key="2">
    <source>
        <dbReference type="SAM" id="Phobius"/>
    </source>
</evidence>
<evidence type="ECO:0008006" key="5">
    <source>
        <dbReference type="Google" id="ProtNLM"/>
    </source>
</evidence>
<dbReference type="InterPro" id="IPR000366">
    <property type="entry name" value="GPCR_STE2"/>
</dbReference>
<dbReference type="OrthoDB" id="5402633at2759"/>
<feature type="compositionally biased region" description="Basic and acidic residues" evidence="1">
    <location>
        <begin position="364"/>
        <end position="373"/>
    </location>
</feature>
<evidence type="ECO:0000313" key="3">
    <source>
        <dbReference type="EMBL" id="EWC46628.1"/>
    </source>
</evidence>
<dbReference type="EMBL" id="KI966416">
    <property type="protein sequence ID" value="EWC46628.1"/>
    <property type="molecule type" value="Genomic_DNA"/>
</dbReference>
<feature type="transmembrane region" description="Helical" evidence="2">
    <location>
        <begin position="139"/>
        <end position="162"/>
    </location>
</feature>
<evidence type="ECO:0000313" key="4">
    <source>
        <dbReference type="Proteomes" id="UP000024837"/>
    </source>
</evidence>
<feature type="transmembrane region" description="Helical" evidence="2">
    <location>
        <begin position="215"/>
        <end position="236"/>
    </location>
</feature>
<feature type="compositionally biased region" description="Polar residues" evidence="1">
    <location>
        <begin position="375"/>
        <end position="388"/>
    </location>
</feature>
<feature type="transmembrane region" description="Helical" evidence="2">
    <location>
        <begin position="174"/>
        <end position="195"/>
    </location>
</feature>
<keyword evidence="4" id="KW-1185">Reference proteome</keyword>
<gene>
    <name evidence="3" type="ORF">DRE_04115</name>
</gene>
<proteinExistence type="predicted"/>
<organism evidence="3 4">
    <name type="scientific">Drechslerella stenobrocha 248</name>
    <dbReference type="NCBI Taxonomy" id="1043628"/>
    <lineage>
        <taxon>Eukaryota</taxon>
        <taxon>Fungi</taxon>
        <taxon>Dikarya</taxon>
        <taxon>Ascomycota</taxon>
        <taxon>Pezizomycotina</taxon>
        <taxon>Orbiliomycetes</taxon>
        <taxon>Orbiliales</taxon>
        <taxon>Orbiliaceae</taxon>
        <taxon>Drechslerella</taxon>
    </lineage>
</organism>
<dbReference type="HOGENOM" id="CLU_747982_0_0_1"/>
<keyword evidence="2" id="KW-0812">Transmembrane</keyword>
<dbReference type="Proteomes" id="UP000024837">
    <property type="component" value="Unassembled WGS sequence"/>
</dbReference>
<dbReference type="AlphaFoldDB" id="W7I376"/>
<dbReference type="PANTHER" id="PTHR28009:SF1">
    <property type="entry name" value="PHEROMONE ALPHA FACTOR RECEPTOR"/>
    <property type="match status" value="1"/>
</dbReference>
<dbReference type="Gene3D" id="1.10.287.920">
    <property type="entry name" value="Pheromone alpha factor receptor"/>
    <property type="match status" value="1"/>
</dbReference>
<reference evidence="3 4" key="1">
    <citation type="submission" date="2013-05" db="EMBL/GenBank/DDBJ databases">
        <title>Drechslerella stenobrocha genome reveals carnivorous origination and mechanical trapping mechanism of predatory fungi.</title>
        <authorList>
            <person name="Liu X."/>
            <person name="Zhang W."/>
            <person name="Liu K."/>
        </authorList>
    </citation>
    <scope>NUCLEOTIDE SEQUENCE [LARGE SCALE GENOMIC DNA]</scope>
    <source>
        <strain evidence="3 4">248</strain>
    </source>
</reference>
<accession>W7I376</accession>
<feature type="region of interest" description="Disordered" evidence="1">
    <location>
        <begin position="362"/>
        <end position="396"/>
    </location>
</feature>
<protein>
    <recommendedName>
        <fullName evidence="5">Pheromone alpha factor receptor</fullName>
    </recommendedName>
</protein>
<keyword evidence="2" id="KW-0472">Membrane</keyword>
<evidence type="ECO:0000256" key="1">
    <source>
        <dbReference type="SAM" id="MobiDB-lite"/>
    </source>
</evidence>
<dbReference type="InterPro" id="IPR027458">
    <property type="entry name" value="STE2_TM1-TM2_sf"/>
</dbReference>
<name>W7I376_9PEZI</name>
<sequence>MADTRKTTPEAPRYASFVIPSWLNFDPDRNPIAFLYPDATKVTFTFAQIDEFRRDQIFTSAIFASQTSAAMIVLAVMLCITHKDKRKTSVFMVNILNLLLVIVRGILFVQYFMGHLSNTYETFTWDLSRVPKTEIYESIVSSVMSMLLMIGTQISLILQIRICYALNPRAKRRFLITSFTISAVATTAYLALGIYRVQLGAEPPNPKIIKYANPAVNGLVAFSIAAFSAMFCWRMFLSIKNRRSMGFTGVGSLESLFLSGFQCLVFPALFCIAENFLKFGGSASLAQASVALLLPLSHLWATNVQTDSKLSIGRIEKIQQRKTFSTRIEDQFKRVSAVLKPVSAPIQEFFLACWVCLRGGSRTRSPDDIEAQKANRASTTTGNTSYSYPQRKMIPR</sequence>
<feature type="transmembrane region" description="Helical" evidence="2">
    <location>
        <begin position="91"/>
        <end position="113"/>
    </location>
</feature>
<keyword evidence="2" id="KW-1133">Transmembrane helix</keyword>
<dbReference type="PRINTS" id="PR00250">
    <property type="entry name" value="GPCRSTE2"/>
</dbReference>
<dbReference type="GO" id="GO:0000750">
    <property type="term" value="P:pheromone-dependent signal transduction involved in conjugation with cellular fusion"/>
    <property type="evidence" value="ECO:0007669"/>
    <property type="project" value="TreeGrafter"/>
</dbReference>
<dbReference type="GO" id="GO:0004932">
    <property type="term" value="F:mating-type factor pheromone receptor activity"/>
    <property type="evidence" value="ECO:0007669"/>
    <property type="project" value="InterPro"/>
</dbReference>
<feature type="transmembrane region" description="Helical" evidence="2">
    <location>
        <begin position="256"/>
        <end position="277"/>
    </location>
</feature>
<dbReference type="Pfam" id="PF02116">
    <property type="entry name" value="STE2"/>
    <property type="match status" value="1"/>
</dbReference>
<dbReference type="PANTHER" id="PTHR28009">
    <property type="entry name" value="PHEROMONE ALPHA FACTOR RECEPTOR"/>
    <property type="match status" value="1"/>
</dbReference>
<dbReference type="GO" id="GO:0038038">
    <property type="term" value="C:G protein-coupled receptor homodimeric complex"/>
    <property type="evidence" value="ECO:0007669"/>
    <property type="project" value="TreeGrafter"/>
</dbReference>
<feature type="transmembrane region" description="Helical" evidence="2">
    <location>
        <begin position="57"/>
        <end position="79"/>
    </location>
</feature>